<dbReference type="GO" id="GO:0016747">
    <property type="term" value="F:acyltransferase activity, transferring groups other than amino-acyl groups"/>
    <property type="evidence" value="ECO:0007669"/>
    <property type="project" value="InterPro"/>
</dbReference>
<dbReference type="CDD" id="cd04301">
    <property type="entry name" value="NAT_SF"/>
    <property type="match status" value="1"/>
</dbReference>
<accession>A0A6J6H3H5</accession>
<evidence type="ECO:0000313" key="4">
    <source>
        <dbReference type="EMBL" id="CAB4534272.1"/>
    </source>
</evidence>
<keyword evidence="1" id="KW-0808">Transferase</keyword>
<evidence type="ECO:0000256" key="1">
    <source>
        <dbReference type="ARBA" id="ARBA00022679"/>
    </source>
</evidence>
<reference evidence="5" key="1">
    <citation type="submission" date="2020-05" db="EMBL/GenBank/DDBJ databases">
        <authorList>
            <person name="Chiriac C."/>
            <person name="Salcher M."/>
            <person name="Ghai R."/>
            <person name="Kavagutti S V."/>
        </authorList>
    </citation>
    <scope>NUCLEOTIDE SEQUENCE</scope>
</reference>
<dbReference type="EMBL" id="CAEZUQ010000054">
    <property type="protein sequence ID" value="CAB4607220.1"/>
    <property type="molecule type" value="Genomic_DNA"/>
</dbReference>
<evidence type="ECO:0000313" key="5">
    <source>
        <dbReference type="EMBL" id="CAB4607220.1"/>
    </source>
</evidence>
<dbReference type="InterPro" id="IPR016181">
    <property type="entry name" value="Acyl_CoA_acyltransferase"/>
</dbReference>
<evidence type="ECO:0000256" key="2">
    <source>
        <dbReference type="ARBA" id="ARBA00022737"/>
    </source>
</evidence>
<organism evidence="5">
    <name type="scientific">freshwater metagenome</name>
    <dbReference type="NCBI Taxonomy" id="449393"/>
    <lineage>
        <taxon>unclassified sequences</taxon>
        <taxon>metagenomes</taxon>
        <taxon>ecological metagenomes</taxon>
    </lineage>
</organism>
<keyword evidence="2" id="KW-0677">Repeat</keyword>
<dbReference type="PROSITE" id="PS51186">
    <property type="entry name" value="GNAT"/>
    <property type="match status" value="1"/>
</dbReference>
<protein>
    <submittedName>
        <fullName evidence="5">Unannotated protein</fullName>
    </submittedName>
</protein>
<sequence>MRHILKLHRSLLETIPPIPSSFEIASFIPSIQKEEWLALNNKIFEKHPDQGNWVMADLENRMKESWFDPEGFFIALSNKKIVGFCWTKIHHDFVNQDPIGEIYVIGVDPDDKEKGLGKALAITGLEYLAKKNLKQAMLYVDADNGPALAMYQGLGFN</sequence>
<dbReference type="InterPro" id="IPR017813">
    <property type="entry name" value="Mycothiol_AcTrfase"/>
</dbReference>
<dbReference type="NCBIfam" id="TIGR03448">
    <property type="entry name" value="mycothiol_MshD"/>
    <property type="match status" value="1"/>
</dbReference>
<dbReference type="AlphaFoldDB" id="A0A6J6H3H5"/>
<feature type="domain" description="N-acetyltransferase" evidence="3">
    <location>
        <begin position="22"/>
        <end position="157"/>
    </location>
</feature>
<dbReference type="EMBL" id="CAEZSJ010000023">
    <property type="protein sequence ID" value="CAB4534272.1"/>
    <property type="molecule type" value="Genomic_DNA"/>
</dbReference>
<dbReference type="InterPro" id="IPR000182">
    <property type="entry name" value="GNAT_dom"/>
</dbReference>
<gene>
    <name evidence="4" type="ORF">UFOPK1425_00215</name>
    <name evidence="5" type="ORF">UFOPK1842_00563</name>
</gene>
<evidence type="ECO:0000259" key="3">
    <source>
        <dbReference type="PROSITE" id="PS51186"/>
    </source>
</evidence>
<dbReference type="SUPFAM" id="SSF55729">
    <property type="entry name" value="Acyl-CoA N-acyltransferases (Nat)"/>
    <property type="match status" value="1"/>
</dbReference>
<dbReference type="Pfam" id="PF00583">
    <property type="entry name" value="Acetyltransf_1"/>
    <property type="match status" value="1"/>
</dbReference>
<name>A0A6J6H3H5_9ZZZZ</name>
<proteinExistence type="predicted"/>
<dbReference type="Gene3D" id="3.40.630.30">
    <property type="match status" value="1"/>
</dbReference>